<reference evidence="3 4" key="1">
    <citation type="submission" date="2020-08" db="EMBL/GenBank/DDBJ databases">
        <title>A Genomic Blueprint of the Chicken Gut Microbiome.</title>
        <authorList>
            <person name="Gilroy R."/>
            <person name="Ravi A."/>
            <person name="Getino M."/>
            <person name="Pursley I."/>
            <person name="Horton D.L."/>
            <person name="Alikhan N.-F."/>
            <person name="Baker D."/>
            <person name="Gharbi K."/>
            <person name="Hall N."/>
            <person name="Watson M."/>
            <person name="Adriaenssens E.M."/>
            <person name="Foster-Nyarko E."/>
            <person name="Jarju S."/>
            <person name="Secka A."/>
            <person name="Antonio M."/>
            <person name="Oren A."/>
            <person name="Chaudhuri R."/>
            <person name="La Ragione R.M."/>
            <person name="Hildebrand F."/>
            <person name="Pallen M.J."/>
        </authorList>
    </citation>
    <scope>NUCLEOTIDE SEQUENCE [LARGE SCALE GENOMIC DNA]</scope>
    <source>
        <strain evidence="3 4">Sa2BUA9</strain>
    </source>
</reference>
<dbReference type="InterPro" id="IPR052529">
    <property type="entry name" value="Bact_Transport_Assoc"/>
</dbReference>
<dbReference type="PANTHER" id="PTHR30590">
    <property type="entry name" value="INNER MEMBRANE PROTEIN"/>
    <property type="match status" value="1"/>
</dbReference>
<dbReference type="Proteomes" id="UP000640786">
    <property type="component" value="Unassembled WGS sequence"/>
</dbReference>
<name>A0ABR8RC08_9BACI</name>
<feature type="transmembrane region" description="Helical" evidence="1">
    <location>
        <begin position="239"/>
        <end position="259"/>
    </location>
</feature>
<evidence type="ECO:0000259" key="2">
    <source>
        <dbReference type="Pfam" id="PF04235"/>
    </source>
</evidence>
<feature type="transmembrane region" description="Helical" evidence="1">
    <location>
        <begin position="113"/>
        <end position="128"/>
    </location>
</feature>
<feature type="transmembrane region" description="Helical" evidence="1">
    <location>
        <begin position="265"/>
        <end position="292"/>
    </location>
</feature>
<feature type="transmembrane region" description="Helical" evidence="1">
    <location>
        <begin position="135"/>
        <end position="156"/>
    </location>
</feature>
<feature type="transmembrane region" description="Helical" evidence="1">
    <location>
        <begin position="9"/>
        <end position="26"/>
    </location>
</feature>
<proteinExistence type="predicted"/>
<feature type="transmembrane region" description="Helical" evidence="1">
    <location>
        <begin position="60"/>
        <end position="77"/>
    </location>
</feature>
<feature type="transmembrane region" description="Helical" evidence="1">
    <location>
        <begin position="336"/>
        <end position="358"/>
    </location>
</feature>
<evidence type="ECO:0000256" key="1">
    <source>
        <dbReference type="SAM" id="Phobius"/>
    </source>
</evidence>
<keyword evidence="4" id="KW-1185">Reference proteome</keyword>
<dbReference type="Pfam" id="PF04235">
    <property type="entry name" value="DUF418"/>
    <property type="match status" value="1"/>
</dbReference>
<feature type="transmembrane region" description="Helical" evidence="1">
    <location>
        <begin position="89"/>
        <end position="107"/>
    </location>
</feature>
<organism evidence="3 4">
    <name type="scientific">Psychrobacillus faecigallinarum</name>
    <dbReference type="NCBI Taxonomy" id="2762235"/>
    <lineage>
        <taxon>Bacteria</taxon>
        <taxon>Bacillati</taxon>
        <taxon>Bacillota</taxon>
        <taxon>Bacilli</taxon>
        <taxon>Bacillales</taxon>
        <taxon>Bacillaceae</taxon>
        <taxon>Psychrobacillus</taxon>
    </lineage>
</organism>
<dbReference type="PANTHER" id="PTHR30590:SF2">
    <property type="entry name" value="INNER MEMBRANE PROTEIN"/>
    <property type="match status" value="1"/>
</dbReference>
<sequence>MKRIEVIDALRGFALLGILLVNIHFFNESLQAISLGGVPIEGKLNESIDFFTALLVEGKFMLLFSFLFGYGATILYMNSTTQGIKFTPLYLKRMFALFIFGLIHGLLLWYGDILTTYAIVGIVLLFFLKRKSKTILIWSLVLLSIVPLLLGISTGLTTGTGDYSSMDFSEEIKLSQEIDKQIYAEGNFGEIVAKRSMDFVMSFFNMILFFPQILGIFLLGVFFGKRRLLENLHEKKHSFLVFGLIATLSGVILELPMLFSDSSNLMLEMIGVFIAGPLLMLGYLCFFCLAFLKYKEQLSLFSYIGKLGFSMYILQSVICSLLFYSYGLGLFGEIQLWQTTIIAISIYIFQLLLSYLWIKHLKFQSGPLEYVWRLFYRGKGFKRKASK</sequence>
<protein>
    <submittedName>
        <fullName evidence="3">DUF418 domain-containing protein</fullName>
    </submittedName>
</protein>
<dbReference type="InterPro" id="IPR007349">
    <property type="entry name" value="DUF418"/>
</dbReference>
<dbReference type="RefSeq" id="WP_191697522.1">
    <property type="nucleotide sequence ID" value="NZ_JACSQO010000008.1"/>
</dbReference>
<evidence type="ECO:0000313" key="3">
    <source>
        <dbReference type="EMBL" id="MBD7945332.1"/>
    </source>
</evidence>
<evidence type="ECO:0000313" key="4">
    <source>
        <dbReference type="Proteomes" id="UP000640786"/>
    </source>
</evidence>
<feature type="domain" description="DUF418" evidence="2">
    <location>
        <begin position="224"/>
        <end position="376"/>
    </location>
</feature>
<keyword evidence="1" id="KW-0472">Membrane</keyword>
<accession>A0ABR8RC08</accession>
<dbReference type="EMBL" id="JACSQO010000008">
    <property type="protein sequence ID" value="MBD7945332.1"/>
    <property type="molecule type" value="Genomic_DNA"/>
</dbReference>
<keyword evidence="1" id="KW-0812">Transmembrane</keyword>
<comment type="caution">
    <text evidence="3">The sequence shown here is derived from an EMBL/GenBank/DDBJ whole genome shotgun (WGS) entry which is preliminary data.</text>
</comment>
<feature type="transmembrane region" description="Helical" evidence="1">
    <location>
        <begin position="304"/>
        <end position="324"/>
    </location>
</feature>
<keyword evidence="1" id="KW-1133">Transmembrane helix</keyword>
<feature type="transmembrane region" description="Helical" evidence="1">
    <location>
        <begin position="203"/>
        <end position="223"/>
    </location>
</feature>
<gene>
    <name evidence="3" type="ORF">H9650_14490</name>
</gene>